<name>A0ABP8KVV8_9MICO</name>
<dbReference type="Proteomes" id="UP001500622">
    <property type="component" value="Unassembled WGS sequence"/>
</dbReference>
<protein>
    <submittedName>
        <fullName evidence="2">Uncharacterized protein</fullName>
    </submittedName>
</protein>
<feature type="compositionally biased region" description="Basic and acidic residues" evidence="1">
    <location>
        <begin position="1"/>
        <end position="11"/>
    </location>
</feature>
<organism evidence="2 3">
    <name type="scientific">Georgenia halophila</name>
    <dbReference type="NCBI Taxonomy" id="620889"/>
    <lineage>
        <taxon>Bacteria</taxon>
        <taxon>Bacillati</taxon>
        <taxon>Actinomycetota</taxon>
        <taxon>Actinomycetes</taxon>
        <taxon>Micrococcales</taxon>
        <taxon>Bogoriellaceae</taxon>
        <taxon>Georgenia</taxon>
    </lineage>
</organism>
<keyword evidence="3" id="KW-1185">Reference proteome</keyword>
<evidence type="ECO:0000313" key="2">
    <source>
        <dbReference type="EMBL" id="GAA4417740.1"/>
    </source>
</evidence>
<feature type="region of interest" description="Disordered" evidence="1">
    <location>
        <begin position="1"/>
        <end position="70"/>
    </location>
</feature>
<sequence>MEADNRDHEARSNSTNGVGGDCEVTVRGKDTPPSLSHRAEWSRRVARRGRSAASAARVELRRDQRDASTA</sequence>
<reference evidence="3" key="1">
    <citation type="journal article" date="2019" name="Int. J. Syst. Evol. Microbiol.">
        <title>The Global Catalogue of Microorganisms (GCM) 10K type strain sequencing project: providing services to taxonomists for standard genome sequencing and annotation.</title>
        <authorList>
            <consortium name="The Broad Institute Genomics Platform"/>
            <consortium name="The Broad Institute Genome Sequencing Center for Infectious Disease"/>
            <person name="Wu L."/>
            <person name="Ma J."/>
        </authorList>
    </citation>
    <scope>NUCLEOTIDE SEQUENCE [LARGE SCALE GENOMIC DNA]</scope>
    <source>
        <strain evidence="3">JCM 17810</strain>
    </source>
</reference>
<dbReference type="EMBL" id="BAABGN010000002">
    <property type="protein sequence ID" value="GAA4417740.1"/>
    <property type="molecule type" value="Genomic_DNA"/>
</dbReference>
<comment type="caution">
    <text evidence="2">The sequence shown here is derived from an EMBL/GenBank/DDBJ whole genome shotgun (WGS) entry which is preliminary data.</text>
</comment>
<feature type="compositionally biased region" description="Basic and acidic residues" evidence="1">
    <location>
        <begin position="58"/>
        <end position="70"/>
    </location>
</feature>
<evidence type="ECO:0000256" key="1">
    <source>
        <dbReference type="SAM" id="MobiDB-lite"/>
    </source>
</evidence>
<evidence type="ECO:0000313" key="3">
    <source>
        <dbReference type="Proteomes" id="UP001500622"/>
    </source>
</evidence>
<proteinExistence type="predicted"/>
<accession>A0ABP8KVV8</accession>
<gene>
    <name evidence="2" type="ORF">GCM10023169_06510</name>
</gene>